<evidence type="ECO:0008006" key="4">
    <source>
        <dbReference type="Google" id="ProtNLM"/>
    </source>
</evidence>
<dbReference type="InterPro" id="IPR008917">
    <property type="entry name" value="TF_DNA-bd_sf"/>
</dbReference>
<name>A0AAN4Z738_9BILA</name>
<dbReference type="Gene3D" id="1.10.880.10">
    <property type="entry name" value="Transcription factor, Skn-1-like, DNA-binding domain"/>
    <property type="match status" value="1"/>
</dbReference>
<feature type="compositionally biased region" description="Low complexity" evidence="1">
    <location>
        <begin position="144"/>
        <end position="159"/>
    </location>
</feature>
<keyword evidence="3" id="KW-1185">Reference proteome</keyword>
<dbReference type="SUPFAM" id="SSF47454">
    <property type="entry name" value="A DNA-binding domain in eukaryotic transcription factors"/>
    <property type="match status" value="1"/>
</dbReference>
<organism evidence="2 3">
    <name type="scientific">Pristionchus mayeri</name>
    <dbReference type="NCBI Taxonomy" id="1317129"/>
    <lineage>
        <taxon>Eukaryota</taxon>
        <taxon>Metazoa</taxon>
        <taxon>Ecdysozoa</taxon>
        <taxon>Nematoda</taxon>
        <taxon>Chromadorea</taxon>
        <taxon>Rhabditida</taxon>
        <taxon>Rhabditina</taxon>
        <taxon>Diplogasteromorpha</taxon>
        <taxon>Diplogasteroidea</taxon>
        <taxon>Neodiplogasteridae</taxon>
        <taxon>Pristionchus</taxon>
    </lineage>
</organism>
<feature type="region of interest" description="Disordered" evidence="1">
    <location>
        <begin position="300"/>
        <end position="351"/>
    </location>
</feature>
<feature type="region of interest" description="Disordered" evidence="1">
    <location>
        <begin position="205"/>
        <end position="227"/>
    </location>
</feature>
<feature type="region of interest" description="Disordered" evidence="1">
    <location>
        <begin position="109"/>
        <end position="129"/>
    </location>
</feature>
<feature type="compositionally biased region" description="Basic and acidic residues" evidence="1">
    <location>
        <begin position="205"/>
        <end position="221"/>
    </location>
</feature>
<accession>A0AAN4Z738</accession>
<evidence type="ECO:0000313" key="3">
    <source>
        <dbReference type="Proteomes" id="UP001328107"/>
    </source>
</evidence>
<feature type="region of interest" description="Disordered" evidence="1">
    <location>
        <begin position="144"/>
        <end position="168"/>
    </location>
</feature>
<sequence>MLSTGSARSTARSARLTAARDYATEVVQHAESQDNLGLEDKILGNLGAIVVEAIDCVRSDQPFRSSSLSMLSLELLSYLRQPNKPMLVNFACAFTMLMSELEGIDLTERTEGGSRSYSNSIPDVPPEAAATSSTTVAAVASFSSPASASRPSRPAAAPVPLLPPPPPPQDFLRGLLKEEFNFEGGSGQQNLFVDEDLDQTNKIEEEIDRDLSIDQGEDGRSESSFTSGQGDLLQRMIANFAVPSTSSSRDARSDAARNQHKNKTGRFESRDDELAATYALPVSAAELETMADQEMARLLRSEGLTEQQKTIMRQIRKRARSKVSSREYRRRKEAKRREQSLNASSIEPASK</sequence>
<evidence type="ECO:0000313" key="2">
    <source>
        <dbReference type="EMBL" id="GMR35633.1"/>
    </source>
</evidence>
<feature type="compositionally biased region" description="Basic residues" evidence="1">
    <location>
        <begin position="314"/>
        <end position="334"/>
    </location>
</feature>
<dbReference type="AlphaFoldDB" id="A0AAN4Z738"/>
<dbReference type="GO" id="GO:0006355">
    <property type="term" value="P:regulation of DNA-templated transcription"/>
    <property type="evidence" value="ECO:0007669"/>
    <property type="project" value="InterPro"/>
</dbReference>
<protein>
    <recommendedName>
        <fullName evidence="4">BZIP domain-containing protein</fullName>
    </recommendedName>
</protein>
<reference evidence="3" key="1">
    <citation type="submission" date="2022-10" db="EMBL/GenBank/DDBJ databases">
        <title>Genome assembly of Pristionchus species.</title>
        <authorList>
            <person name="Yoshida K."/>
            <person name="Sommer R.J."/>
        </authorList>
    </citation>
    <scope>NUCLEOTIDE SEQUENCE [LARGE SCALE GENOMIC DNA]</scope>
    <source>
        <strain evidence="3">RS5460</strain>
    </source>
</reference>
<evidence type="ECO:0000256" key="1">
    <source>
        <dbReference type="SAM" id="MobiDB-lite"/>
    </source>
</evidence>
<dbReference type="GO" id="GO:0003677">
    <property type="term" value="F:DNA binding"/>
    <property type="evidence" value="ECO:0007669"/>
    <property type="project" value="InterPro"/>
</dbReference>
<gene>
    <name evidence="2" type="ORF">PMAYCL1PPCAC_05828</name>
</gene>
<dbReference type="EMBL" id="BTRK01000002">
    <property type="protein sequence ID" value="GMR35633.1"/>
    <property type="molecule type" value="Genomic_DNA"/>
</dbReference>
<proteinExistence type="predicted"/>
<feature type="region of interest" description="Disordered" evidence="1">
    <location>
        <begin position="243"/>
        <end position="272"/>
    </location>
</feature>
<feature type="compositionally biased region" description="Polar residues" evidence="1">
    <location>
        <begin position="340"/>
        <end position="351"/>
    </location>
</feature>
<dbReference type="Proteomes" id="UP001328107">
    <property type="component" value="Unassembled WGS sequence"/>
</dbReference>
<comment type="caution">
    <text evidence="2">The sequence shown here is derived from an EMBL/GenBank/DDBJ whole genome shotgun (WGS) entry which is preliminary data.</text>
</comment>